<reference evidence="1" key="2">
    <citation type="submission" date="2018-05" db="EMBL/GenBank/DDBJ databases">
        <title>OpunRS2 (Oryza punctata Reference Sequence Version 2).</title>
        <authorList>
            <person name="Zhang J."/>
            <person name="Kudrna D."/>
            <person name="Lee S."/>
            <person name="Talag J."/>
            <person name="Welchert J."/>
            <person name="Wing R.A."/>
        </authorList>
    </citation>
    <scope>NUCLEOTIDE SEQUENCE [LARGE SCALE GENOMIC DNA]</scope>
</reference>
<protein>
    <submittedName>
        <fullName evidence="1">Uncharacterized protein</fullName>
    </submittedName>
</protein>
<evidence type="ECO:0000313" key="1">
    <source>
        <dbReference type="EnsemblPlants" id="OPUNC02G26160.1"/>
    </source>
</evidence>
<dbReference type="AlphaFoldDB" id="A0A0E0K3T1"/>
<dbReference type="EnsemblPlants" id="OPUNC02G26160.1">
    <property type="protein sequence ID" value="OPUNC02G26160.1"/>
    <property type="gene ID" value="OPUNC02G26160"/>
</dbReference>
<dbReference type="Gramene" id="OPUNC02G26160.1">
    <property type="protein sequence ID" value="OPUNC02G26160.1"/>
    <property type="gene ID" value="OPUNC02G26160"/>
</dbReference>
<dbReference type="HOGENOM" id="CLU_2337249_0_0_1"/>
<proteinExistence type="predicted"/>
<reference evidence="1" key="1">
    <citation type="submission" date="2015-04" db="UniProtKB">
        <authorList>
            <consortium name="EnsemblPlants"/>
        </authorList>
    </citation>
    <scope>IDENTIFICATION</scope>
</reference>
<evidence type="ECO:0000313" key="2">
    <source>
        <dbReference type="Proteomes" id="UP000026962"/>
    </source>
</evidence>
<sequence>MLQYCRKSPSTAFADHAWVIGMSWIVSKKVKCNSICDAFILEVGGMANIPVPVPGDEILRTSNTRRFFYSSTEASISLTQCWISSLAVHATRLAFTVP</sequence>
<name>A0A0E0K3T1_ORYPU</name>
<keyword evidence="2" id="KW-1185">Reference proteome</keyword>
<accession>A0A0E0K3T1</accession>
<dbReference type="Proteomes" id="UP000026962">
    <property type="component" value="Chromosome 2"/>
</dbReference>
<organism evidence="1">
    <name type="scientific">Oryza punctata</name>
    <name type="common">Red rice</name>
    <dbReference type="NCBI Taxonomy" id="4537"/>
    <lineage>
        <taxon>Eukaryota</taxon>
        <taxon>Viridiplantae</taxon>
        <taxon>Streptophyta</taxon>
        <taxon>Embryophyta</taxon>
        <taxon>Tracheophyta</taxon>
        <taxon>Spermatophyta</taxon>
        <taxon>Magnoliopsida</taxon>
        <taxon>Liliopsida</taxon>
        <taxon>Poales</taxon>
        <taxon>Poaceae</taxon>
        <taxon>BOP clade</taxon>
        <taxon>Oryzoideae</taxon>
        <taxon>Oryzeae</taxon>
        <taxon>Oryzinae</taxon>
        <taxon>Oryza</taxon>
    </lineage>
</organism>